<evidence type="ECO:0000313" key="2">
    <source>
        <dbReference type="Proteomes" id="UP001139488"/>
    </source>
</evidence>
<dbReference type="EMBL" id="JAJNNZ010000003">
    <property type="protein sequence ID" value="MCJ2376383.1"/>
    <property type="molecule type" value="Genomic_DNA"/>
</dbReference>
<protein>
    <submittedName>
        <fullName evidence="1">Uncharacterized protein</fullName>
    </submittedName>
</protein>
<keyword evidence="2" id="KW-1185">Reference proteome</keyword>
<comment type="caution">
    <text evidence="1">The sequence shown here is derived from an EMBL/GenBank/DDBJ whole genome shotgun (WGS) entry which is preliminary data.</text>
</comment>
<evidence type="ECO:0000313" key="1">
    <source>
        <dbReference type="EMBL" id="MCJ2376383.1"/>
    </source>
</evidence>
<dbReference type="RefSeq" id="WP_244355821.1">
    <property type="nucleotide sequence ID" value="NZ_JAJNNZ010000003.1"/>
</dbReference>
<gene>
    <name evidence="1" type="ORF">LNL84_05995</name>
</gene>
<dbReference type="AlphaFoldDB" id="A0A9X1W9A9"/>
<name>A0A9X1W9A9_9VIBR</name>
<organism evidence="1 2">
    <name type="scientific">Vibrio gelatinilyticus</name>
    <dbReference type="NCBI Taxonomy" id="2893468"/>
    <lineage>
        <taxon>Bacteria</taxon>
        <taxon>Pseudomonadati</taxon>
        <taxon>Pseudomonadota</taxon>
        <taxon>Gammaproteobacteria</taxon>
        <taxon>Vibrionales</taxon>
        <taxon>Vibrionaceae</taxon>
        <taxon>Vibrio</taxon>
    </lineage>
</organism>
<proteinExistence type="predicted"/>
<dbReference type="Proteomes" id="UP001139488">
    <property type="component" value="Unassembled WGS sequence"/>
</dbReference>
<sequence length="236" mass="27536">MQLSTLDLTQSKQWLSEPQRYSIMDIISASFSDVAPKDYLAIYFDSKEAHERKLRLYYDGSNLVGYCLLTFTRKMKTTVIGASAGFLPEYRQGGNTFQFSLFESFKCWLRSPWRNHYYADRMLSPAMYRAIAKNTGIIWPHFKHESPKHLFDRFNPDGEIDSRNALRCLVPIGRSSNYTTEELASLRTSNKPEIEYFCQVNPQFDKGVALFVIIPIHLRQFIWTLVKRVSMSVREN</sequence>
<reference evidence="1" key="1">
    <citation type="submission" date="2021-11" db="EMBL/GenBank/DDBJ databases">
        <title>Vibrio ZSDE26 sp. nov. and Vibrio ZSDZ34 sp. nov., isolated from coastal seawater in Qingdao.</title>
        <authorList>
            <person name="Zhang P."/>
        </authorList>
    </citation>
    <scope>NUCLEOTIDE SEQUENCE</scope>
    <source>
        <strain evidence="1">ZSDZ34</strain>
    </source>
</reference>
<accession>A0A9X1W9A9</accession>